<keyword evidence="2 6" id="KW-0812">Transmembrane</keyword>
<dbReference type="GO" id="GO:0016020">
    <property type="term" value="C:membrane"/>
    <property type="evidence" value="ECO:0007669"/>
    <property type="project" value="UniProtKB-SubCell"/>
</dbReference>
<organism evidence="9 10">
    <name type="scientific">Tetradesmus obliquus</name>
    <name type="common">Green alga</name>
    <name type="synonym">Acutodesmus obliquus</name>
    <dbReference type="NCBI Taxonomy" id="3088"/>
    <lineage>
        <taxon>Eukaryota</taxon>
        <taxon>Viridiplantae</taxon>
        <taxon>Chlorophyta</taxon>
        <taxon>core chlorophytes</taxon>
        <taxon>Chlorophyceae</taxon>
        <taxon>CS clade</taxon>
        <taxon>Sphaeropleales</taxon>
        <taxon>Scenedesmaceae</taxon>
        <taxon>Tetradesmus</taxon>
    </lineage>
</organism>
<evidence type="ECO:0000256" key="3">
    <source>
        <dbReference type="ARBA" id="ARBA00022989"/>
    </source>
</evidence>
<gene>
    <name evidence="9" type="ORF">BQ4739_LOCUS17073</name>
    <name evidence="8" type="ORF">BQ4739_LOCUS9552</name>
</gene>
<evidence type="ECO:0000313" key="9">
    <source>
        <dbReference type="EMBL" id="SZX76701.1"/>
    </source>
</evidence>
<feature type="region of interest" description="Disordered" evidence="5">
    <location>
        <begin position="115"/>
        <end position="134"/>
    </location>
</feature>
<evidence type="ECO:0000256" key="6">
    <source>
        <dbReference type="SAM" id="Phobius"/>
    </source>
</evidence>
<evidence type="ECO:0000256" key="2">
    <source>
        <dbReference type="ARBA" id="ARBA00022692"/>
    </source>
</evidence>
<keyword evidence="7" id="KW-0732">Signal</keyword>
<evidence type="ECO:0008006" key="11">
    <source>
        <dbReference type="Google" id="ProtNLM"/>
    </source>
</evidence>
<dbReference type="PANTHER" id="PTHR21706:SF15">
    <property type="entry name" value="TRANSMEMBRANE PROTEIN 65"/>
    <property type="match status" value="1"/>
</dbReference>
<evidence type="ECO:0000256" key="7">
    <source>
        <dbReference type="SAM" id="SignalP"/>
    </source>
</evidence>
<dbReference type="STRING" id="3088.A0A383WH16"/>
<feature type="compositionally biased region" description="Basic and acidic residues" evidence="5">
    <location>
        <begin position="31"/>
        <end position="44"/>
    </location>
</feature>
<evidence type="ECO:0000313" key="10">
    <source>
        <dbReference type="Proteomes" id="UP000256970"/>
    </source>
</evidence>
<feature type="chain" id="PRO_5036072866" description="Transmembrane protein 65" evidence="7">
    <location>
        <begin position="25"/>
        <end position="293"/>
    </location>
</feature>
<accession>A0A383WH16</accession>
<feature type="signal peptide" evidence="7">
    <location>
        <begin position="1"/>
        <end position="24"/>
    </location>
</feature>
<feature type="transmembrane region" description="Helical" evidence="6">
    <location>
        <begin position="244"/>
        <end position="267"/>
    </location>
</feature>
<feature type="compositionally biased region" description="Low complexity" evidence="5">
    <location>
        <begin position="115"/>
        <end position="128"/>
    </location>
</feature>
<evidence type="ECO:0000256" key="1">
    <source>
        <dbReference type="ARBA" id="ARBA00004141"/>
    </source>
</evidence>
<evidence type="ECO:0000313" key="8">
    <source>
        <dbReference type="EMBL" id="SZX69261.1"/>
    </source>
</evidence>
<dbReference type="EMBL" id="FNXT01001265">
    <property type="protein sequence ID" value="SZX76701.1"/>
    <property type="molecule type" value="Genomic_DNA"/>
</dbReference>
<dbReference type="EMBL" id="FNXT01000914">
    <property type="protein sequence ID" value="SZX69261.1"/>
    <property type="molecule type" value="Genomic_DNA"/>
</dbReference>
<protein>
    <recommendedName>
        <fullName evidence="11">Transmembrane protein 65</fullName>
    </recommendedName>
</protein>
<feature type="region of interest" description="Disordered" evidence="5">
    <location>
        <begin position="23"/>
        <end position="53"/>
    </location>
</feature>
<evidence type="ECO:0000256" key="5">
    <source>
        <dbReference type="SAM" id="MobiDB-lite"/>
    </source>
</evidence>
<dbReference type="Proteomes" id="UP000256970">
    <property type="component" value="Unassembled WGS sequence"/>
</dbReference>
<dbReference type="AlphaFoldDB" id="A0A383WH16"/>
<keyword evidence="10" id="KW-1185">Reference proteome</keyword>
<evidence type="ECO:0000256" key="4">
    <source>
        <dbReference type="ARBA" id="ARBA00023136"/>
    </source>
</evidence>
<sequence length="293" mass="31285">MLLSSCRHLSCLPVLLTQLQPYSSQSTAEQHQPDIKPAHPEHTSHAQRLTKQQKEEVRTVLGKCFKQDTAGTAGLLAKSLDDDAKKQLLLALEAALEPPELSRAAMAGGIAAADVAEPPQQQRQQQQQLLSMQAAAPVPAVKDAEVPEPTTQQLVRVGVVKGIPFVAFGFFDNMIMITAGEQIDLMFGAKLGLSSMAAAGLGNTIADVVGINISHTIEQKFKGMQHMAPQLTKAQMKLPQTKRAAWLGCALGMAVGCLLGLTPLLFFTEGHHPQQQRPEAAEPSSRQPAAAAG</sequence>
<dbReference type="Pfam" id="PF10507">
    <property type="entry name" value="TMEM65"/>
    <property type="match status" value="1"/>
</dbReference>
<dbReference type="InterPro" id="IPR019537">
    <property type="entry name" value="TMEM65"/>
</dbReference>
<feature type="region of interest" description="Disordered" evidence="5">
    <location>
        <begin position="271"/>
        <end position="293"/>
    </location>
</feature>
<dbReference type="GO" id="GO:0005739">
    <property type="term" value="C:mitochondrion"/>
    <property type="evidence" value="ECO:0007669"/>
    <property type="project" value="TreeGrafter"/>
</dbReference>
<dbReference type="PANTHER" id="PTHR21706">
    <property type="entry name" value="TRANSMEMBRANE PROTEIN 65"/>
    <property type="match status" value="1"/>
</dbReference>
<proteinExistence type="predicted"/>
<keyword evidence="4 6" id="KW-0472">Membrane</keyword>
<keyword evidence="3 6" id="KW-1133">Transmembrane helix</keyword>
<name>A0A383WH16_TETOB</name>
<reference evidence="9 10" key="1">
    <citation type="submission" date="2016-10" db="EMBL/GenBank/DDBJ databases">
        <authorList>
            <person name="Cai Z."/>
        </authorList>
    </citation>
    <scope>NUCLEOTIDE SEQUENCE [LARGE SCALE GENOMIC DNA]</scope>
</reference>
<comment type="subcellular location">
    <subcellularLocation>
        <location evidence="1">Membrane</location>
        <topology evidence="1">Multi-pass membrane protein</topology>
    </subcellularLocation>
</comment>